<comment type="caution">
    <text evidence="2">The sequence shown here is derived from an EMBL/GenBank/DDBJ whole genome shotgun (WGS) entry which is preliminary data.</text>
</comment>
<feature type="compositionally biased region" description="Polar residues" evidence="1">
    <location>
        <begin position="827"/>
        <end position="846"/>
    </location>
</feature>
<feature type="region of interest" description="Disordered" evidence="1">
    <location>
        <begin position="62"/>
        <end position="86"/>
    </location>
</feature>
<evidence type="ECO:0000313" key="2">
    <source>
        <dbReference type="EMBL" id="GFR89012.1"/>
    </source>
</evidence>
<feature type="compositionally biased region" description="Polar residues" evidence="1">
    <location>
        <begin position="126"/>
        <end position="148"/>
    </location>
</feature>
<feature type="region of interest" description="Disordered" evidence="1">
    <location>
        <begin position="96"/>
        <end position="115"/>
    </location>
</feature>
<feature type="compositionally biased region" description="Polar residues" evidence="1">
    <location>
        <begin position="1016"/>
        <end position="1026"/>
    </location>
</feature>
<keyword evidence="3" id="KW-1185">Reference proteome</keyword>
<dbReference type="EMBL" id="BMAT01012273">
    <property type="protein sequence ID" value="GFR89012.1"/>
    <property type="molecule type" value="Genomic_DNA"/>
</dbReference>
<reference evidence="2 3" key="1">
    <citation type="journal article" date="2021" name="Elife">
        <title>Chloroplast acquisition without the gene transfer in kleptoplastic sea slugs, Plakobranchus ocellatus.</title>
        <authorList>
            <person name="Maeda T."/>
            <person name="Takahashi S."/>
            <person name="Yoshida T."/>
            <person name="Shimamura S."/>
            <person name="Takaki Y."/>
            <person name="Nagai Y."/>
            <person name="Toyoda A."/>
            <person name="Suzuki Y."/>
            <person name="Arimoto A."/>
            <person name="Ishii H."/>
            <person name="Satoh N."/>
            <person name="Nishiyama T."/>
            <person name="Hasebe M."/>
            <person name="Maruyama T."/>
            <person name="Minagawa J."/>
            <person name="Obokata J."/>
            <person name="Shigenobu S."/>
        </authorList>
    </citation>
    <scope>NUCLEOTIDE SEQUENCE [LARGE SCALE GENOMIC DNA]</scope>
</reference>
<feature type="compositionally biased region" description="Basic residues" evidence="1">
    <location>
        <begin position="720"/>
        <end position="737"/>
    </location>
</feature>
<feature type="region of interest" description="Disordered" evidence="1">
    <location>
        <begin position="827"/>
        <end position="848"/>
    </location>
</feature>
<feature type="region of interest" description="Disordered" evidence="1">
    <location>
        <begin position="1016"/>
        <end position="1041"/>
    </location>
</feature>
<protein>
    <submittedName>
        <fullName evidence="2">P-selectin glycoprotein ligand 1</fullName>
    </submittedName>
</protein>
<gene>
    <name evidence="2" type="ORF">ElyMa_006114100</name>
</gene>
<feature type="region of interest" description="Disordered" evidence="1">
    <location>
        <begin position="399"/>
        <end position="436"/>
    </location>
</feature>
<dbReference type="AlphaFoldDB" id="A0AAV4GUF3"/>
<feature type="region of interest" description="Disordered" evidence="1">
    <location>
        <begin position="720"/>
        <end position="751"/>
    </location>
</feature>
<evidence type="ECO:0000313" key="3">
    <source>
        <dbReference type="Proteomes" id="UP000762676"/>
    </source>
</evidence>
<evidence type="ECO:0000256" key="1">
    <source>
        <dbReference type="SAM" id="MobiDB-lite"/>
    </source>
</evidence>
<feature type="compositionally biased region" description="Polar residues" evidence="1">
    <location>
        <begin position="399"/>
        <end position="418"/>
    </location>
</feature>
<feature type="compositionally biased region" description="Polar residues" evidence="1">
    <location>
        <begin position="188"/>
        <end position="202"/>
    </location>
</feature>
<proteinExistence type="predicted"/>
<sequence>MQHYNNRFTPSPSQEFPRVHYPVIAPNYPVRMYHGPPPVRGHMVISEVSPPVHSAGMRFNNEFPPLNPQGRHQQSSLNAGPRPPLAGVLVPASLRPSTSVSITSRRNSSPRCESISMGKSLNSLLQAAQRSGSPGSGSDMSLDSQNVITLRPTPSPSITPPLPLASGETSKLPPGFSKSSAECEDNMTDSVPNPSQMLMKNQEQNERPTKMREQQVLMSTENIIAGIVLIVKMTASIILTAGTGADIALEAQVKADIALEAKVKADIALEAQVKADAALEAQARADAALEAQARENVDPGAQAREDVDLEAQARADVDLEAQARADVALEAQARADVALKVTARADIALEVQARADVALEAKARAGRHQKTFSTAIALEHAASCNESVKSHTVASNNLDGNLANSSSNLTVPSAASKKSNVKRNAHSGTTHNAVSSNDFAKHSVVFNNDVNTHGSVLRHGVATSHAVSRHGMATNHAVSRNDFGKHSSVLNNDVNSCGGLRHDVPTDHAVTRRDFGERSSLFNKDGNAHGLRHGKATPHPVSRRDFGEYFSVLNNDVNTRGSRHGVASLDAVSRQNFNEHFSVLNSFNTQGGSRHGVANPRAVSRHDVASHHAVFRHDFTAIHHVCSVEDIDRYHNVPMDDSNIHSNYHDVSRKTVSEKLLKMSGSLDSKSCKDFSNVNVSDLLQNQSVSQLNPEHLSQNPGQLKNSAFGSVSALLKKKNKKKYKNRFKKKNKKKAVPKAPVKNAKEKDNNKKGQIVSCKGISVCKVRDVAPPGLNCSRDEVTQTSTAVTADVQSSSAKVKVKDEVIANTVAVNESTAIKASASLQSTPTEAKNMASASTSKTLSRNARRRLKKKQKLGFAKPMPCPIEGCSAMNLLHGPHMHNSHIPRVLRIFCPKSADFSESLLEKKLSQMDQGLHFLAGLVGCTSLEELLALAIEDIEVQNYLNSPAPFDFKSDTVVAFAKYKGGEAQSSRRDWLNSRSPALLLLWHTLVPIINRLSPEQRLLFASWESSNKDITVPGGSQQGVEAGKAEPSLSSTCS</sequence>
<accession>A0AAV4GUF3</accession>
<feature type="region of interest" description="Disordered" evidence="1">
    <location>
        <begin position="522"/>
        <end position="542"/>
    </location>
</feature>
<feature type="compositionally biased region" description="Polar residues" evidence="1">
    <location>
        <begin position="426"/>
        <end position="436"/>
    </location>
</feature>
<organism evidence="2 3">
    <name type="scientific">Elysia marginata</name>
    <dbReference type="NCBI Taxonomy" id="1093978"/>
    <lineage>
        <taxon>Eukaryota</taxon>
        <taxon>Metazoa</taxon>
        <taxon>Spiralia</taxon>
        <taxon>Lophotrochozoa</taxon>
        <taxon>Mollusca</taxon>
        <taxon>Gastropoda</taxon>
        <taxon>Heterobranchia</taxon>
        <taxon>Euthyneura</taxon>
        <taxon>Panpulmonata</taxon>
        <taxon>Sacoglossa</taxon>
        <taxon>Placobranchoidea</taxon>
        <taxon>Plakobranchidae</taxon>
        <taxon>Elysia</taxon>
    </lineage>
</organism>
<feature type="compositionally biased region" description="Pro residues" evidence="1">
    <location>
        <begin position="153"/>
        <end position="163"/>
    </location>
</feature>
<dbReference type="Proteomes" id="UP000762676">
    <property type="component" value="Unassembled WGS sequence"/>
</dbReference>
<name>A0AAV4GUF3_9GAST</name>
<feature type="region of interest" description="Disordered" evidence="1">
    <location>
        <begin position="126"/>
        <end position="207"/>
    </location>
</feature>